<dbReference type="Proteomes" id="UP000326532">
    <property type="component" value="Unassembled WGS sequence"/>
</dbReference>
<sequence length="84" mass="9466">MAPLFLKILHIHHTYLSGRVIRARSVPVHTQCLDVIYHMWVVIHLFLPFLAHSGSSLHANSTVTVYFSHGTTLIIGEACFATRN</sequence>
<dbReference type="VEuPathDB" id="FungiDB:BDV34DRAFT_127890"/>
<dbReference type="EMBL" id="ML734988">
    <property type="protein sequence ID" value="KAB8203659.1"/>
    <property type="molecule type" value="Genomic_DNA"/>
</dbReference>
<keyword evidence="2" id="KW-1185">Reference proteome</keyword>
<accession>A0A5N6DFE3</accession>
<organism evidence="1 2">
    <name type="scientific">Aspergillus parasiticus</name>
    <dbReference type="NCBI Taxonomy" id="5067"/>
    <lineage>
        <taxon>Eukaryota</taxon>
        <taxon>Fungi</taxon>
        <taxon>Dikarya</taxon>
        <taxon>Ascomycota</taxon>
        <taxon>Pezizomycotina</taxon>
        <taxon>Eurotiomycetes</taxon>
        <taxon>Eurotiomycetidae</taxon>
        <taxon>Eurotiales</taxon>
        <taxon>Aspergillaceae</taxon>
        <taxon>Aspergillus</taxon>
        <taxon>Aspergillus subgen. Circumdati</taxon>
    </lineage>
</organism>
<proteinExistence type="predicted"/>
<protein>
    <submittedName>
        <fullName evidence="1">Uncharacterized protein</fullName>
    </submittedName>
</protein>
<dbReference type="AlphaFoldDB" id="A0A5N6DFE3"/>
<name>A0A5N6DFE3_ASPPA</name>
<evidence type="ECO:0000313" key="1">
    <source>
        <dbReference type="EMBL" id="KAB8203659.1"/>
    </source>
</evidence>
<evidence type="ECO:0000313" key="2">
    <source>
        <dbReference type="Proteomes" id="UP000326532"/>
    </source>
</evidence>
<reference evidence="1 2" key="1">
    <citation type="submission" date="2019-04" db="EMBL/GenBank/DDBJ databases">
        <title>Fungal friends and foes A comparative genomics study of 23 Aspergillus species from section Flavi.</title>
        <authorList>
            <consortium name="DOE Joint Genome Institute"/>
            <person name="Kjaerbolling I."/>
            <person name="Vesth T.C."/>
            <person name="Frisvad J.C."/>
            <person name="Nybo J.L."/>
            <person name="Theobald S."/>
            <person name="Kildgaard S."/>
            <person name="Petersen T.I."/>
            <person name="Kuo A."/>
            <person name="Sato A."/>
            <person name="Lyhne E.K."/>
            <person name="Kogle M.E."/>
            <person name="Wiebenga A."/>
            <person name="Kun R.S."/>
            <person name="Lubbers R.J."/>
            <person name="Makela M.R."/>
            <person name="Barry K."/>
            <person name="Chovatia M."/>
            <person name="Clum A."/>
            <person name="Daum C."/>
            <person name="Haridas S."/>
            <person name="He G."/>
            <person name="LaButti K."/>
            <person name="Lipzen A."/>
            <person name="Mondo S."/>
            <person name="Pangilinan J."/>
            <person name="Riley R."/>
            <person name="Salamov A."/>
            <person name="Simmons B.A."/>
            <person name="Magnuson J.K."/>
            <person name="Henrissat B."/>
            <person name="Mortensen U.H."/>
            <person name="Larsen T.O."/>
            <person name="De vries R.P."/>
            <person name="Grigoriev I.V."/>
            <person name="Machida M."/>
            <person name="Baker S.E."/>
            <person name="Andersen M.R."/>
        </authorList>
    </citation>
    <scope>NUCLEOTIDE SEQUENCE [LARGE SCALE GENOMIC DNA]</scope>
    <source>
        <strain evidence="1 2">CBS 117618</strain>
    </source>
</reference>
<gene>
    <name evidence="1" type="ORF">BDV34DRAFT_127890</name>
</gene>